<dbReference type="STRING" id="927664.SAMN05421780_11527"/>
<dbReference type="Gene3D" id="3.30.70.100">
    <property type="match status" value="1"/>
</dbReference>
<dbReference type="Pfam" id="PF00403">
    <property type="entry name" value="HMA"/>
    <property type="match status" value="1"/>
</dbReference>
<accession>A0A1I1NQS6</accession>
<proteinExistence type="predicted"/>
<sequence>MKTLQFKTNIRCGGCVATVTPALDQTAAISKWSVDTNSPDKRLTVEGEVSADEVKTLLEKVGYKAEVISE</sequence>
<keyword evidence="3" id="KW-1185">Reference proteome</keyword>
<reference evidence="2 3" key="1">
    <citation type="submission" date="2016-10" db="EMBL/GenBank/DDBJ databases">
        <authorList>
            <person name="de Groot N.N."/>
        </authorList>
    </citation>
    <scope>NUCLEOTIDE SEQUENCE [LARGE SCALE GENOMIC DNA]</scope>
    <source>
        <strain evidence="2 3">DSM 6793</strain>
    </source>
</reference>
<dbReference type="Proteomes" id="UP000199514">
    <property type="component" value="Unassembled WGS sequence"/>
</dbReference>
<dbReference type="AlphaFoldDB" id="A0A1I1NQS6"/>
<dbReference type="RefSeq" id="WP_091516583.1">
    <property type="nucleotide sequence ID" value="NZ_FOLE01000015.1"/>
</dbReference>
<gene>
    <name evidence="2" type="ORF">SAMN05421780_11527</name>
</gene>
<dbReference type="EMBL" id="FOLE01000015">
    <property type="protein sequence ID" value="SFC97113.1"/>
    <property type="molecule type" value="Genomic_DNA"/>
</dbReference>
<dbReference type="SUPFAM" id="SSF55008">
    <property type="entry name" value="HMA, heavy metal-associated domain"/>
    <property type="match status" value="1"/>
</dbReference>
<dbReference type="CDD" id="cd00371">
    <property type="entry name" value="HMA"/>
    <property type="match status" value="1"/>
</dbReference>
<organism evidence="2 3">
    <name type="scientific">Flexibacter flexilis DSM 6793</name>
    <dbReference type="NCBI Taxonomy" id="927664"/>
    <lineage>
        <taxon>Bacteria</taxon>
        <taxon>Pseudomonadati</taxon>
        <taxon>Bacteroidota</taxon>
        <taxon>Cytophagia</taxon>
        <taxon>Cytophagales</taxon>
        <taxon>Flexibacteraceae</taxon>
        <taxon>Flexibacter</taxon>
    </lineage>
</organism>
<protein>
    <submittedName>
        <fullName evidence="2">Copper chaperone CopZ</fullName>
    </submittedName>
</protein>
<dbReference type="OrthoDB" id="677920at2"/>
<name>A0A1I1NQS6_9BACT</name>
<dbReference type="InterPro" id="IPR006121">
    <property type="entry name" value="HMA_dom"/>
</dbReference>
<evidence type="ECO:0000259" key="1">
    <source>
        <dbReference type="PROSITE" id="PS50846"/>
    </source>
</evidence>
<dbReference type="PROSITE" id="PS50846">
    <property type="entry name" value="HMA_2"/>
    <property type="match status" value="1"/>
</dbReference>
<dbReference type="GO" id="GO:0046872">
    <property type="term" value="F:metal ion binding"/>
    <property type="evidence" value="ECO:0007669"/>
    <property type="project" value="InterPro"/>
</dbReference>
<dbReference type="InterPro" id="IPR036163">
    <property type="entry name" value="HMA_dom_sf"/>
</dbReference>
<evidence type="ECO:0000313" key="3">
    <source>
        <dbReference type="Proteomes" id="UP000199514"/>
    </source>
</evidence>
<feature type="domain" description="HMA" evidence="1">
    <location>
        <begin position="1"/>
        <end position="66"/>
    </location>
</feature>
<evidence type="ECO:0000313" key="2">
    <source>
        <dbReference type="EMBL" id="SFC97113.1"/>
    </source>
</evidence>